<dbReference type="AlphaFoldDB" id="A0A9P9EVZ0"/>
<reference evidence="1" key="1">
    <citation type="journal article" date="2021" name="Nat. Commun.">
        <title>Genetic determinants of endophytism in the Arabidopsis root mycobiome.</title>
        <authorList>
            <person name="Mesny F."/>
            <person name="Miyauchi S."/>
            <person name="Thiergart T."/>
            <person name="Pickel B."/>
            <person name="Atanasova L."/>
            <person name="Karlsson M."/>
            <person name="Huettel B."/>
            <person name="Barry K.W."/>
            <person name="Haridas S."/>
            <person name="Chen C."/>
            <person name="Bauer D."/>
            <person name="Andreopoulos W."/>
            <person name="Pangilinan J."/>
            <person name="LaButti K."/>
            <person name="Riley R."/>
            <person name="Lipzen A."/>
            <person name="Clum A."/>
            <person name="Drula E."/>
            <person name="Henrissat B."/>
            <person name="Kohler A."/>
            <person name="Grigoriev I.V."/>
            <person name="Martin F.M."/>
            <person name="Hacquard S."/>
        </authorList>
    </citation>
    <scope>NUCLEOTIDE SEQUENCE</scope>
    <source>
        <strain evidence="1">MPI-CAGE-AT-0147</strain>
    </source>
</reference>
<gene>
    <name evidence="1" type="ORF">EDB81DRAFT_794779</name>
</gene>
<dbReference type="Proteomes" id="UP000738349">
    <property type="component" value="Unassembled WGS sequence"/>
</dbReference>
<comment type="caution">
    <text evidence="1">The sequence shown here is derived from an EMBL/GenBank/DDBJ whole genome shotgun (WGS) entry which is preliminary data.</text>
</comment>
<name>A0A9P9EVZ0_9HYPO</name>
<sequence>MTPQLTERASLHASFFASFFALPIEIRNNILTDIWAPRLKLHIFFKEDRLMTAACLGAQTGDETSALGGPCLKPENHRMPSDEETTLSRRLHERYPIESYKSRLHSPWGNHYRCEEDWNPMPGHISTEKNSCISLLLVNKMMYAECMRFISQHLDVTITDMKTAAFLTDVSRTMSDKPQPMIPLHLLRSSQFFNIVLFDSLELLTALALSSEDSISSHPLKYQSHTVTGLEICIDWDLVESLLPQRQEWNQIWLGIAALPHISRVTLWVDHRACSSWSEVNERALLEPLRKARWPLNIEATVYLPNIPSDNIRPDYQFVGDIDHDAGLPFRVRRRIRCPDRCDGDLWKEGAIWFLPDVSKEEKGKFDDFGICWELNSVTTGLQVWEDIEPMMGFLRSGK</sequence>
<accession>A0A9P9EVZ0</accession>
<organism evidence="1 2">
    <name type="scientific">Dactylonectria macrodidyma</name>
    <dbReference type="NCBI Taxonomy" id="307937"/>
    <lineage>
        <taxon>Eukaryota</taxon>
        <taxon>Fungi</taxon>
        <taxon>Dikarya</taxon>
        <taxon>Ascomycota</taxon>
        <taxon>Pezizomycotina</taxon>
        <taxon>Sordariomycetes</taxon>
        <taxon>Hypocreomycetidae</taxon>
        <taxon>Hypocreales</taxon>
        <taxon>Nectriaceae</taxon>
        <taxon>Dactylonectria</taxon>
    </lineage>
</organism>
<dbReference type="OrthoDB" id="4757095at2759"/>
<protein>
    <submittedName>
        <fullName evidence="1">Uncharacterized protein</fullName>
    </submittedName>
</protein>
<proteinExistence type="predicted"/>
<evidence type="ECO:0000313" key="1">
    <source>
        <dbReference type="EMBL" id="KAH7146277.1"/>
    </source>
</evidence>
<evidence type="ECO:0000313" key="2">
    <source>
        <dbReference type="Proteomes" id="UP000738349"/>
    </source>
</evidence>
<keyword evidence="2" id="KW-1185">Reference proteome</keyword>
<dbReference type="EMBL" id="JAGMUV010000008">
    <property type="protein sequence ID" value="KAH7146277.1"/>
    <property type="molecule type" value="Genomic_DNA"/>
</dbReference>